<accession>A0A9W6T4V2</accession>
<sequence length="416" mass="47485">MVIKQQSSVNAIVQIVVYSVFLVLTVLELVIATGFPKREITESKKINRNLIFTILFIVLIICCIRIINGRIALVHENSDLNSDELTVTIFFEYLGNALYLLIYSLISRFLQLPNSNRRRSTSTSRSSRKNEGKETLHKSKSFKVKIIYNIPWFLSLVTLISGIVLSIAGAVTYRKADLGKYRWESNLPSDTIFKTPAQADKYAYYTKTIKIFKTFGSLYFVTFFIIIIQLMIDLNIRNTKINKALIIFTVFPILPFLFLRTLFSLFESIEEIDTPSWSITGTSQNACAHYGGMELFPEILIFIGIQIFLFFYSNPRFLKKFGLTLYFPKGIDLEKVSKKRKSNFKTRNIKEKKFEVDPDPFADADPLADPFDDSISKSPNPYNSPSLLSVDLGNLSDSVLSKDSYLDTFDAHSIPT</sequence>
<evidence type="ECO:0000256" key="2">
    <source>
        <dbReference type="SAM" id="Phobius"/>
    </source>
</evidence>
<organism evidence="3 4">
    <name type="scientific">Candida boidinii</name>
    <name type="common">Yeast</name>
    <dbReference type="NCBI Taxonomy" id="5477"/>
    <lineage>
        <taxon>Eukaryota</taxon>
        <taxon>Fungi</taxon>
        <taxon>Dikarya</taxon>
        <taxon>Ascomycota</taxon>
        <taxon>Saccharomycotina</taxon>
        <taxon>Pichiomycetes</taxon>
        <taxon>Pichiales</taxon>
        <taxon>Pichiaceae</taxon>
        <taxon>Ogataea</taxon>
        <taxon>Ogataea/Candida clade</taxon>
    </lineage>
</organism>
<keyword evidence="2" id="KW-0472">Membrane</keyword>
<protein>
    <submittedName>
        <fullName evidence="3">Unnamed protein product</fullName>
    </submittedName>
</protein>
<feature type="transmembrane region" description="Helical" evidence="2">
    <location>
        <begin position="146"/>
        <end position="173"/>
    </location>
</feature>
<comment type="caution">
    <text evidence="3">The sequence shown here is derived from an EMBL/GenBank/DDBJ whole genome shotgun (WGS) entry which is preliminary data.</text>
</comment>
<feature type="transmembrane region" description="Helical" evidence="2">
    <location>
        <begin position="47"/>
        <end position="67"/>
    </location>
</feature>
<keyword evidence="2" id="KW-1133">Transmembrane helix</keyword>
<evidence type="ECO:0000313" key="3">
    <source>
        <dbReference type="EMBL" id="GME72673.1"/>
    </source>
</evidence>
<keyword evidence="2" id="KW-0812">Transmembrane</keyword>
<dbReference type="AlphaFoldDB" id="A0A9W6T4V2"/>
<feature type="transmembrane region" description="Helical" evidence="2">
    <location>
        <begin position="87"/>
        <end position="110"/>
    </location>
</feature>
<feature type="transmembrane region" description="Helical" evidence="2">
    <location>
        <begin position="12"/>
        <end position="35"/>
    </location>
</feature>
<feature type="transmembrane region" description="Helical" evidence="2">
    <location>
        <begin position="211"/>
        <end position="232"/>
    </location>
</feature>
<reference evidence="3" key="1">
    <citation type="submission" date="2023-04" db="EMBL/GenBank/DDBJ databases">
        <title>Candida boidinii NBRC 10035.</title>
        <authorList>
            <person name="Ichikawa N."/>
            <person name="Sato H."/>
            <person name="Tonouchi N."/>
        </authorList>
    </citation>
    <scope>NUCLEOTIDE SEQUENCE</scope>
    <source>
        <strain evidence="3">NBRC 10035</strain>
    </source>
</reference>
<dbReference type="EMBL" id="BSXN01001337">
    <property type="protein sequence ID" value="GME72673.1"/>
    <property type="molecule type" value="Genomic_DNA"/>
</dbReference>
<proteinExistence type="predicted"/>
<gene>
    <name evidence="3" type="ORF">Cboi02_000371700</name>
</gene>
<dbReference type="Proteomes" id="UP001165120">
    <property type="component" value="Unassembled WGS sequence"/>
</dbReference>
<feature type="transmembrane region" description="Helical" evidence="2">
    <location>
        <begin position="244"/>
        <end position="266"/>
    </location>
</feature>
<evidence type="ECO:0000313" key="4">
    <source>
        <dbReference type="Proteomes" id="UP001165120"/>
    </source>
</evidence>
<feature type="region of interest" description="Disordered" evidence="1">
    <location>
        <begin position="360"/>
        <end position="382"/>
    </location>
</feature>
<feature type="transmembrane region" description="Helical" evidence="2">
    <location>
        <begin position="295"/>
        <end position="312"/>
    </location>
</feature>
<keyword evidence="4" id="KW-1185">Reference proteome</keyword>
<name>A0A9W6T4V2_CANBO</name>
<evidence type="ECO:0000256" key="1">
    <source>
        <dbReference type="SAM" id="MobiDB-lite"/>
    </source>
</evidence>